<dbReference type="EMBL" id="JAPEIS010000005">
    <property type="protein sequence ID" value="KAJ8066333.1"/>
    <property type="molecule type" value="Genomic_DNA"/>
</dbReference>
<comment type="caution">
    <text evidence="3">The sequence shown here is derived from an EMBL/GenBank/DDBJ whole genome shotgun (WGS) entry which is preliminary data.</text>
</comment>
<keyword evidence="1" id="KW-0732">Signal</keyword>
<evidence type="ECO:0000259" key="2">
    <source>
        <dbReference type="Pfam" id="PF13577"/>
    </source>
</evidence>
<feature type="domain" description="SnoaL-like" evidence="2">
    <location>
        <begin position="43"/>
        <end position="174"/>
    </location>
</feature>
<evidence type="ECO:0000313" key="4">
    <source>
        <dbReference type="Proteomes" id="UP001152300"/>
    </source>
</evidence>
<dbReference type="Gene3D" id="3.10.450.50">
    <property type="match status" value="1"/>
</dbReference>
<dbReference type="InterPro" id="IPR032710">
    <property type="entry name" value="NTF2-like_dom_sf"/>
</dbReference>
<gene>
    <name evidence="3" type="ORF">OCU04_005407</name>
</gene>
<dbReference type="OrthoDB" id="2148716at2759"/>
<protein>
    <recommendedName>
        <fullName evidence="2">SnoaL-like domain-containing protein</fullName>
    </recommendedName>
</protein>
<dbReference type="Pfam" id="PF13577">
    <property type="entry name" value="SnoaL_4"/>
    <property type="match status" value="1"/>
</dbReference>
<evidence type="ECO:0000256" key="1">
    <source>
        <dbReference type="SAM" id="SignalP"/>
    </source>
</evidence>
<accession>A0A9X0DMS4</accession>
<keyword evidence="4" id="KW-1185">Reference proteome</keyword>
<feature type="chain" id="PRO_5040776444" description="SnoaL-like domain-containing protein" evidence="1">
    <location>
        <begin position="22"/>
        <end position="192"/>
    </location>
</feature>
<evidence type="ECO:0000313" key="3">
    <source>
        <dbReference type="EMBL" id="KAJ8066333.1"/>
    </source>
</evidence>
<name>A0A9X0DMS4_9HELO</name>
<reference evidence="3" key="1">
    <citation type="submission" date="2022-11" db="EMBL/GenBank/DDBJ databases">
        <title>Genome Resource of Sclerotinia nivalis Strain SnTB1, a Plant Pathogen Isolated from American Ginseng.</title>
        <authorList>
            <person name="Fan S."/>
        </authorList>
    </citation>
    <scope>NUCLEOTIDE SEQUENCE</scope>
    <source>
        <strain evidence="3">SnTB1</strain>
    </source>
</reference>
<proteinExistence type="predicted"/>
<dbReference type="InterPro" id="IPR037401">
    <property type="entry name" value="SnoaL-like"/>
</dbReference>
<dbReference type="AlphaFoldDB" id="A0A9X0DMS4"/>
<sequence length="192" mass="21216">MYIESPISLLLPLCFLPGVFSWSPFSSSYNSPPAVSYSYPPLEQIRYTLAFETFLLDAKNWTALDLIYTIDAVANFSSLGAGVWTGRNEIIANEQKALGAVAHGIHQISSSAILINPGNRNEAHVTSYYTFNHFDTNADKTAQHIFSAWFKYEDQWVDTGSYDGSPSSWRVKNRQVSVVGGPVGGDLGIERP</sequence>
<organism evidence="3 4">
    <name type="scientific">Sclerotinia nivalis</name>
    <dbReference type="NCBI Taxonomy" id="352851"/>
    <lineage>
        <taxon>Eukaryota</taxon>
        <taxon>Fungi</taxon>
        <taxon>Dikarya</taxon>
        <taxon>Ascomycota</taxon>
        <taxon>Pezizomycotina</taxon>
        <taxon>Leotiomycetes</taxon>
        <taxon>Helotiales</taxon>
        <taxon>Sclerotiniaceae</taxon>
        <taxon>Sclerotinia</taxon>
    </lineage>
</organism>
<dbReference type="SUPFAM" id="SSF54427">
    <property type="entry name" value="NTF2-like"/>
    <property type="match status" value="1"/>
</dbReference>
<dbReference type="Proteomes" id="UP001152300">
    <property type="component" value="Unassembled WGS sequence"/>
</dbReference>
<feature type="signal peptide" evidence="1">
    <location>
        <begin position="1"/>
        <end position="21"/>
    </location>
</feature>